<feature type="signal peptide" evidence="2">
    <location>
        <begin position="1"/>
        <end position="21"/>
    </location>
</feature>
<evidence type="ECO:0000313" key="4">
    <source>
        <dbReference type="Proteomes" id="UP001175271"/>
    </source>
</evidence>
<dbReference type="AlphaFoldDB" id="A0AA39HFY1"/>
<dbReference type="EMBL" id="JAUCMV010000004">
    <property type="protein sequence ID" value="KAK0404501.1"/>
    <property type="molecule type" value="Genomic_DNA"/>
</dbReference>
<evidence type="ECO:0000313" key="3">
    <source>
        <dbReference type="EMBL" id="KAK0404501.1"/>
    </source>
</evidence>
<organism evidence="3 4">
    <name type="scientific">Steinernema hermaphroditum</name>
    <dbReference type="NCBI Taxonomy" id="289476"/>
    <lineage>
        <taxon>Eukaryota</taxon>
        <taxon>Metazoa</taxon>
        <taxon>Ecdysozoa</taxon>
        <taxon>Nematoda</taxon>
        <taxon>Chromadorea</taxon>
        <taxon>Rhabditida</taxon>
        <taxon>Tylenchina</taxon>
        <taxon>Panagrolaimomorpha</taxon>
        <taxon>Strongyloidoidea</taxon>
        <taxon>Steinernematidae</taxon>
        <taxon>Steinernema</taxon>
    </lineage>
</organism>
<accession>A0AA39HFY1</accession>
<proteinExistence type="predicted"/>
<feature type="region of interest" description="Disordered" evidence="1">
    <location>
        <begin position="287"/>
        <end position="320"/>
    </location>
</feature>
<dbReference type="Proteomes" id="UP001175271">
    <property type="component" value="Unassembled WGS sequence"/>
</dbReference>
<reference evidence="3" key="1">
    <citation type="submission" date="2023-06" db="EMBL/GenBank/DDBJ databases">
        <title>Genomic analysis of the entomopathogenic nematode Steinernema hermaphroditum.</title>
        <authorList>
            <person name="Schwarz E.M."/>
            <person name="Heppert J.K."/>
            <person name="Baniya A."/>
            <person name="Schwartz H.T."/>
            <person name="Tan C.-H."/>
            <person name="Antoshechkin I."/>
            <person name="Sternberg P.W."/>
            <person name="Goodrich-Blair H."/>
            <person name="Dillman A.R."/>
        </authorList>
    </citation>
    <scope>NUCLEOTIDE SEQUENCE</scope>
    <source>
        <strain evidence="3">PS9179</strain>
        <tissue evidence="3">Whole animal</tissue>
    </source>
</reference>
<sequence>MHRLLLLPLLLLQACSLGVSGQAACADQLQRCGVAIEDFERQIQEMKSAAFKNCFTKPECLKEKMVFDECYAKSVRAVRAPFNDDYSSLANDGFFDSAERYRNHLEQCFAGLPSRASFDFNSYPLDEDAIYARAVFGTKFADRLWGLPEPGFGKPSLDSEGACLIRAYSSRVWGAGIGRMRDAALSESRDESCHFSTEETSCFQRFLDHDHNFQELLRSRNRALRNCVQSVRLQGQCRGGDQFRSCVCNAREELENRLQASLLDCTRKADVGQVYKVLIEGGQRTFGSAKKVHPSSSETLRGATRAPLQKPQHTPPAAPTAISRGVLLHGQCLCACQQNSLQNPPQSPVFPAGRPYMEEVLPLEPSWAPHWYRQPGWYTPEQTGSFYVPMQKRHAPPKEAAAPESTE</sequence>
<keyword evidence="4" id="KW-1185">Reference proteome</keyword>
<gene>
    <name evidence="3" type="ORF">QR680_017480</name>
</gene>
<dbReference type="PROSITE" id="PS51257">
    <property type="entry name" value="PROKAR_LIPOPROTEIN"/>
    <property type="match status" value="1"/>
</dbReference>
<keyword evidence="2" id="KW-0732">Signal</keyword>
<name>A0AA39HFY1_9BILA</name>
<evidence type="ECO:0000256" key="2">
    <source>
        <dbReference type="SAM" id="SignalP"/>
    </source>
</evidence>
<protein>
    <submittedName>
        <fullName evidence="3">Uncharacterized protein</fullName>
    </submittedName>
</protein>
<comment type="caution">
    <text evidence="3">The sequence shown here is derived from an EMBL/GenBank/DDBJ whole genome shotgun (WGS) entry which is preliminary data.</text>
</comment>
<feature type="chain" id="PRO_5041344043" evidence="2">
    <location>
        <begin position="22"/>
        <end position="407"/>
    </location>
</feature>
<evidence type="ECO:0000256" key="1">
    <source>
        <dbReference type="SAM" id="MobiDB-lite"/>
    </source>
</evidence>